<reference evidence="2 3" key="1">
    <citation type="submission" date="2019-07" db="EMBL/GenBank/DDBJ databases">
        <title>Whole genome shotgun sequence of Acetobacter oeni NBRC 105207.</title>
        <authorList>
            <person name="Hosoyama A."/>
            <person name="Uohara A."/>
            <person name="Ohji S."/>
            <person name="Ichikawa N."/>
        </authorList>
    </citation>
    <scope>NUCLEOTIDE SEQUENCE [LARGE SCALE GENOMIC DNA]</scope>
    <source>
        <strain evidence="2 3">NBRC 105207</strain>
    </source>
</reference>
<comment type="caution">
    <text evidence="2">The sequence shown here is derived from an EMBL/GenBank/DDBJ whole genome shotgun (WGS) entry which is preliminary data.</text>
</comment>
<evidence type="ECO:0000313" key="2">
    <source>
        <dbReference type="EMBL" id="GEN64575.1"/>
    </source>
</evidence>
<dbReference type="AlphaFoldDB" id="A0A511XNQ9"/>
<proteinExistence type="predicted"/>
<dbReference type="Gene3D" id="3.90.75.20">
    <property type="match status" value="1"/>
</dbReference>
<feature type="compositionally biased region" description="Low complexity" evidence="1">
    <location>
        <begin position="1"/>
        <end position="17"/>
    </location>
</feature>
<feature type="compositionally biased region" description="Acidic residues" evidence="1">
    <location>
        <begin position="241"/>
        <end position="250"/>
    </location>
</feature>
<evidence type="ECO:0000313" key="3">
    <source>
        <dbReference type="Proteomes" id="UP000321746"/>
    </source>
</evidence>
<feature type="compositionally biased region" description="Polar residues" evidence="1">
    <location>
        <begin position="49"/>
        <end position="62"/>
    </location>
</feature>
<gene>
    <name evidence="2" type="ORF">AOE01nite_27990</name>
</gene>
<feature type="region of interest" description="Disordered" evidence="1">
    <location>
        <begin position="227"/>
        <end position="250"/>
    </location>
</feature>
<dbReference type="RefSeq" id="WP_146891270.1">
    <property type="nucleotide sequence ID" value="NZ_WOTA01000032.1"/>
</dbReference>
<dbReference type="InterPro" id="IPR044925">
    <property type="entry name" value="His-Me_finger_sf"/>
</dbReference>
<dbReference type="Proteomes" id="UP000321746">
    <property type="component" value="Unassembled WGS sequence"/>
</dbReference>
<dbReference type="EMBL" id="BJYG01000046">
    <property type="protein sequence ID" value="GEN64575.1"/>
    <property type="molecule type" value="Genomic_DNA"/>
</dbReference>
<dbReference type="SUPFAM" id="SSF54060">
    <property type="entry name" value="His-Me finger endonucleases"/>
    <property type="match status" value="1"/>
</dbReference>
<accession>A0A511XNQ9</accession>
<dbReference type="OrthoDB" id="441807at2"/>
<evidence type="ECO:0000256" key="1">
    <source>
        <dbReference type="SAM" id="MobiDB-lite"/>
    </source>
</evidence>
<protein>
    <submittedName>
        <fullName evidence="2">Uncharacterized protein</fullName>
    </submittedName>
</protein>
<name>A0A511XNQ9_9PROT</name>
<feature type="region of interest" description="Disordered" evidence="1">
    <location>
        <begin position="1"/>
        <end position="70"/>
    </location>
</feature>
<organism evidence="2 3">
    <name type="scientific">Acetobacter oeni</name>
    <dbReference type="NCBI Taxonomy" id="304077"/>
    <lineage>
        <taxon>Bacteria</taxon>
        <taxon>Pseudomonadati</taxon>
        <taxon>Pseudomonadota</taxon>
        <taxon>Alphaproteobacteria</taxon>
        <taxon>Acetobacterales</taxon>
        <taxon>Acetobacteraceae</taxon>
        <taxon>Acetobacter</taxon>
    </lineage>
</organism>
<sequence>MPNTNMTTQDTNMTSSKTPKKPKTIGEKLLEGTSPDETRQAGGFLLASQRLSTRSTNKQGYPNQWDEGKNPGAHVLAYEAAYEPIPRDEKGHRTRVVMHLDDCKTNVSPLNLYAGTVEENEWDAVAKGRKQCGADKLYKNIVRQHEAGEPSEEIARQENRPLHAVEMVLRTHVAISEPLAEADAGWRDSMWRALLLQEQRGWCLQQELASEIWLRQHNPKCMEEWCQGGMIDPNPPQDNAQVDDENSPAE</sequence>
<keyword evidence="3" id="KW-1185">Reference proteome</keyword>